<accession>A0A8T2SRY0</accession>
<dbReference type="GO" id="GO:0005768">
    <property type="term" value="C:endosome"/>
    <property type="evidence" value="ECO:0007669"/>
    <property type="project" value="TreeGrafter"/>
</dbReference>
<evidence type="ECO:0008006" key="9">
    <source>
        <dbReference type="Google" id="ProtNLM"/>
    </source>
</evidence>
<comment type="caution">
    <text evidence="7">The sequence shown here is derived from an EMBL/GenBank/DDBJ whole genome shotgun (WGS) entry which is preliminary data.</text>
</comment>
<reference evidence="7" key="1">
    <citation type="submission" date="2021-08" db="EMBL/GenBank/DDBJ databases">
        <title>WGS assembly of Ceratopteris richardii.</title>
        <authorList>
            <person name="Marchant D.B."/>
            <person name="Chen G."/>
            <person name="Jenkins J."/>
            <person name="Shu S."/>
            <person name="Leebens-Mack J."/>
            <person name="Grimwood J."/>
            <person name="Schmutz J."/>
            <person name="Soltis P."/>
            <person name="Soltis D."/>
            <person name="Chen Z.-H."/>
        </authorList>
    </citation>
    <scope>NUCLEOTIDE SEQUENCE</scope>
    <source>
        <strain evidence="7">Whitten #5841</strain>
        <tissue evidence="7">Leaf</tissue>
    </source>
</reference>
<dbReference type="PANTHER" id="PTHR12050">
    <property type="entry name" value="LEPTIN RECEPTOR-RELATED"/>
    <property type="match status" value="1"/>
</dbReference>
<dbReference type="Proteomes" id="UP000825935">
    <property type="component" value="Chromosome 18"/>
</dbReference>
<gene>
    <name evidence="7" type="ORF">KP509_18G065600</name>
</gene>
<dbReference type="InterPro" id="IPR007262">
    <property type="entry name" value="Vps55/LEPROT"/>
</dbReference>
<keyword evidence="5 6" id="KW-0472">Membrane</keyword>
<dbReference type="PANTHER" id="PTHR12050:SF0">
    <property type="entry name" value="RH04491P"/>
    <property type="match status" value="1"/>
</dbReference>
<protein>
    <recommendedName>
        <fullName evidence="9">Vacuolar protein sorting 55</fullName>
    </recommendedName>
</protein>
<dbReference type="Pfam" id="PF04133">
    <property type="entry name" value="Vps55"/>
    <property type="match status" value="1"/>
</dbReference>
<evidence type="ECO:0000256" key="5">
    <source>
        <dbReference type="ARBA" id="ARBA00023136"/>
    </source>
</evidence>
<proteinExistence type="inferred from homology"/>
<keyword evidence="8" id="KW-1185">Reference proteome</keyword>
<evidence type="ECO:0000313" key="7">
    <source>
        <dbReference type="EMBL" id="KAH7366156.1"/>
    </source>
</evidence>
<comment type="similarity">
    <text evidence="2">Belongs to the OB-RGRP/VPS55 family.</text>
</comment>
<feature type="transmembrane region" description="Helical" evidence="6">
    <location>
        <begin position="37"/>
        <end position="58"/>
    </location>
</feature>
<sequence length="92" mass="10021">MLTVLMYILVPMPCLFFGGGSPDFLNTRDAGDWADAAKFLTGFSAVGSIAIPAILHHAGLIKAGAMYIEFVSFFILLCTVLTFNQVTKEESW</sequence>
<dbReference type="EMBL" id="CM035423">
    <property type="protein sequence ID" value="KAH7366156.1"/>
    <property type="molecule type" value="Genomic_DNA"/>
</dbReference>
<feature type="transmembrane region" description="Helical" evidence="6">
    <location>
        <begin position="64"/>
        <end position="83"/>
    </location>
</feature>
<dbReference type="OrthoDB" id="14246at2759"/>
<name>A0A8T2SRY0_CERRI</name>
<comment type="subcellular location">
    <subcellularLocation>
        <location evidence="1">Membrane</location>
        <topology evidence="1">Multi-pass membrane protein</topology>
    </subcellularLocation>
</comment>
<dbReference type="GO" id="GO:0016020">
    <property type="term" value="C:membrane"/>
    <property type="evidence" value="ECO:0007669"/>
    <property type="project" value="UniProtKB-SubCell"/>
</dbReference>
<evidence type="ECO:0000256" key="2">
    <source>
        <dbReference type="ARBA" id="ARBA00005645"/>
    </source>
</evidence>
<dbReference type="AlphaFoldDB" id="A0A8T2SRY0"/>
<evidence type="ECO:0000256" key="4">
    <source>
        <dbReference type="ARBA" id="ARBA00022989"/>
    </source>
</evidence>
<evidence type="ECO:0000256" key="3">
    <source>
        <dbReference type="ARBA" id="ARBA00022692"/>
    </source>
</evidence>
<keyword evidence="4 6" id="KW-1133">Transmembrane helix</keyword>
<evidence type="ECO:0000256" key="1">
    <source>
        <dbReference type="ARBA" id="ARBA00004141"/>
    </source>
</evidence>
<keyword evidence="3 6" id="KW-0812">Transmembrane</keyword>
<organism evidence="7 8">
    <name type="scientific">Ceratopteris richardii</name>
    <name type="common">Triangle waterfern</name>
    <dbReference type="NCBI Taxonomy" id="49495"/>
    <lineage>
        <taxon>Eukaryota</taxon>
        <taxon>Viridiplantae</taxon>
        <taxon>Streptophyta</taxon>
        <taxon>Embryophyta</taxon>
        <taxon>Tracheophyta</taxon>
        <taxon>Polypodiopsida</taxon>
        <taxon>Polypodiidae</taxon>
        <taxon>Polypodiales</taxon>
        <taxon>Pteridineae</taxon>
        <taxon>Pteridaceae</taxon>
        <taxon>Parkerioideae</taxon>
        <taxon>Ceratopteris</taxon>
    </lineage>
</organism>
<dbReference type="OMA" id="HMSSEEY"/>
<evidence type="ECO:0000256" key="6">
    <source>
        <dbReference type="SAM" id="Phobius"/>
    </source>
</evidence>
<evidence type="ECO:0000313" key="8">
    <source>
        <dbReference type="Proteomes" id="UP000825935"/>
    </source>
</evidence>
<dbReference type="GO" id="GO:0032511">
    <property type="term" value="P:late endosome to vacuole transport via multivesicular body sorting pathway"/>
    <property type="evidence" value="ECO:0007669"/>
    <property type="project" value="TreeGrafter"/>
</dbReference>
<feature type="transmembrane region" description="Helical" evidence="6">
    <location>
        <begin position="6"/>
        <end position="25"/>
    </location>
</feature>